<evidence type="ECO:0000313" key="3">
    <source>
        <dbReference type="Proteomes" id="UP000324222"/>
    </source>
</evidence>
<evidence type="ECO:0000313" key="2">
    <source>
        <dbReference type="EMBL" id="MPC46280.1"/>
    </source>
</evidence>
<feature type="compositionally biased region" description="Basic and acidic residues" evidence="1">
    <location>
        <begin position="34"/>
        <end position="45"/>
    </location>
</feature>
<accession>A0A5B7FF93</accession>
<keyword evidence="3" id="KW-1185">Reference proteome</keyword>
<name>A0A5B7FF93_PORTR</name>
<sequence>MKGIKVYVKRIKGAANRRVQVSEAGESGDLRLAGSRDRHPPRMDTETRDCRDTSLVWLWPWCEEDRVYSSPLLCLAPHLQSSVCDCS</sequence>
<dbReference type="AlphaFoldDB" id="A0A5B7FF93"/>
<organism evidence="2 3">
    <name type="scientific">Portunus trituberculatus</name>
    <name type="common">Swimming crab</name>
    <name type="synonym">Neptunus trituberculatus</name>
    <dbReference type="NCBI Taxonomy" id="210409"/>
    <lineage>
        <taxon>Eukaryota</taxon>
        <taxon>Metazoa</taxon>
        <taxon>Ecdysozoa</taxon>
        <taxon>Arthropoda</taxon>
        <taxon>Crustacea</taxon>
        <taxon>Multicrustacea</taxon>
        <taxon>Malacostraca</taxon>
        <taxon>Eumalacostraca</taxon>
        <taxon>Eucarida</taxon>
        <taxon>Decapoda</taxon>
        <taxon>Pleocyemata</taxon>
        <taxon>Brachyura</taxon>
        <taxon>Eubrachyura</taxon>
        <taxon>Portunoidea</taxon>
        <taxon>Portunidae</taxon>
        <taxon>Portuninae</taxon>
        <taxon>Portunus</taxon>
    </lineage>
</organism>
<protein>
    <submittedName>
        <fullName evidence="2">Uncharacterized protein</fullName>
    </submittedName>
</protein>
<dbReference type="Proteomes" id="UP000324222">
    <property type="component" value="Unassembled WGS sequence"/>
</dbReference>
<feature type="region of interest" description="Disordered" evidence="1">
    <location>
        <begin position="19"/>
        <end position="45"/>
    </location>
</feature>
<proteinExistence type="predicted"/>
<comment type="caution">
    <text evidence="2">The sequence shown here is derived from an EMBL/GenBank/DDBJ whole genome shotgun (WGS) entry which is preliminary data.</text>
</comment>
<gene>
    <name evidence="2" type="ORF">E2C01_039995</name>
</gene>
<evidence type="ECO:0000256" key="1">
    <source>
        <dbReference type="SAM" id="MobiDB-lite"/>
    </source>
</evidence>
<reference evidence="2 3" key="1">
    <citation type="submission" date="2019-05" db="EMBL/GenBank/DDBJ databases">
        <title>Another draft genome of Portunus trituberculatus and its Hox gene families provides insights of decapod evolution.</title>
        <authorList>
            <person name="Jeong J.-H."/>
            <person name="Song I."/>
            <person name="Kim S."/>
            <person name="Choi T."/>
            <person name="Kim D."/>
            <person name="Ryu S."/>
            <person name="Kim W."/>
        </authorList>
    </citation>
    <scope>NUCLEOTIDE SEQUENCE [LARGE SCALE GENOMIC DNA]</scope>
    <source>
        <tissue evidence="2">Muscle</tissue>
    </source>
</reference>
<dbReference type="EMBL" id="VSRR010007132">
    <property type="protein sequence ID" value="MPC46280.1"/>
    <property type="molecule type" value="Genomic_DNA"/>
</dbReference>